<reference evidence="2 3" key="1">
    <citation type="submission" date="2019-07" db="EMBL/GenBank/DDBJ databases">
        <title>New Mycobacterium species.</title>
        <authorList>
            <person name="Tortoli E."/>
            <person name="Ghielmetti G."/>
            <person name="Friedel U."/>
            <person name="Trovato A."/>
        </authorList>
    </citation>
    <scope>NUCLEOTIDE SEQUENCE [LARGE SCALE GENOMIC DNA]</scope>
    <source>
        <strain evidence="2 3">16-83</strain>
    </source>
</reference>
<dbReference type="OrthoDB" id="4753130at2"/>
<dbReference type="Proteomes" id="UP000320513">
    <property type="component" value="Unassembled WGS sequence"/>
</dbReference>
<name>A0A557XG91_9MYCO</name>
<evidence type="ECO:0000313" key="3">
    <source>
        <dbReference type="Proteomes" id="UP000320513"/>
    </source>
</evidence>
<evidence type="ECO:0000313" key="2">
    <source>
        <dbReference type="EMBL" id="TVS84672.1"/>
    </source>
</evidence>
<evidence type="ECO:0000256" key="1">
    <source>
        <dbReference type="SAM" id="Phobius"/>
    </source>
</evidence>
<dbReference type="EMBL" id="VMQU01000114">
    <property type="protein sequence ID" value="TVS84672.1"/>
    <property type="molecule type" value="Genomic_DNA"/>
</dbReference>
<gene>
    <name evidence="2" type="ORF">FPZ47_21350</name>
</gene>
<comment type="caution">
    <text evidence="2">The sequence shown here is derived from an EMBL/GenBank/DDBJ whole genome shotgun (WGS) entry which is preliminary data.</text>
</comment>
<accession>A0A557XG91</accession>
<keyword evidence="1" id="KW-1133">Transmembrane helix</keyword>
<sequence length="97" mass="10212">MSTRHRAPCRALIELGLACAALVSAGLSWTHARHTQRVAPIADGQPVTTSLVYDPQLLLLTLVLVTAAGVLIVTGLARALRARRGAHEGVGRRGEPS</sequence>
<keyword evidence="1" id="KW-0812">Transmembrane</keyword>
<proteinExistence type="predicted"/>
<feature type="transmembrane region" description="Helical" evidence="1">
    <location>
        <begin position="56"/>
        <end position="77"/>
    </location>
</feature>
<keyword evidence="1" id="KW-0472">Membrane</keyword>
<keyword evidence="3" id="KW-1185">Reference proteome</keyword>
<protein>
    <recommendedName>
        <fullName evidence="4">Transmembrane protein</fullName>
    </recommendedName>
</protein>
<dbReference type="RefSeq" id="WP_144954891.1">
    <property type="nucleotide sequence ID" value="NZ_VMQU01000114.1"/>
</dbReference>
<organism evidence="2 3">
    <name type="scientific">Mycobacterium helveticum</name>
    <dbReference type="NCBI Taxonomy" id="2592811"/>
    <lineage>
        <taxon>Bacteria</taxon>
        <taxon>Bacillati</taxon>
        <taxon>Actinomycetota</taxon>
        <taxon>Actinomycetes</taxon>
        <taxon>Mycobacteriales</taxon>
        <taxon>Mycobacteriaceae</taxon>
        <taxon>Mycobacterium</taxon>
    </lineage>
</organism>
<evidence type="ECO:0008006" key="4">
    <source>
        <dbReference type="Google" id="ProtNLM"/>
    </source>
</evidence>
<dbReference type="AlphaFoldDB" id="A0A557XG91"/>